<dbReference type="STRING" id="633813.SAMN04488087_0790"/>
<protein>
    <submittedName>
        <fullName evidence="1">Uncharacterized protein</fullName>
    </submittedName>
</protein>
<keyword evidence="2" id="KW-1185">Reference proteome</keyword>
<gene>
    <name evidence="1" type="ORF">SAMN04488087_0790</name>
</gene>
<proteinExistence type="predicted"/>
<dbReference type="AlphaFoldDB" id="A0A1M6RCV6"/>
<organism evidence="1 2">
    <name type="scientific">Rhodothermus profundi</name>
    <dbReference type="NCBI Taxonomy" id="633813"/>
    <lineage>
        <taxon>Bacteria</taxon>
        <taxon>Pseudomonadati</taxon>
        <taxon>Rhodothermota</taxon>
        <taxon>Rhodothermia</taxon>
        <taxon>Rhodothermales</taxon>
        <taxon>Rhodothermaceae</taxon>
        <taxon>Rhodothermus</taxon>
    </lineage>
</organism>
<dbReference type="RefSeq" id="WP_072714667.1">
    <property type="nucleotide sequence ID" value="NZ_FRAU01000002.1"/>
</dbReference>
<dbReference type="OrthoDB" id="4729597at2"/>
<dbReference type="EMBL" id="FRAU01000002">
    <property type="protein sequence ID" value="SHK30178.1"/>
    <property type="molecule type" value="Genomic_DNA"/>
</dbReference>
<reference evidence="2" key="1">
    <citation type="submission" date="2016-11" db="EMBL/GenBank/DDBJ databases">
        <authorList>
            <person name="Varghese N."/>
            <person name="Submissions S."/>
        </authorList>
    </citation>
    <scope>NUCLEOTIDE SEQUENCE [LARGE SCALE GENOMIC DNA]</scope>
    <source>
        <strain evidence="2">DSM 22212</strain>
    </source>
</reference>
<evidence type="ECO:0000313" key="2">
    <source>
        <dbReference type="Proteomes" id="UP000185812"/>
    </source>
</evidence>
<dbReference type="Proteomes" id="UP000185812">
    <property type="component" value="Unassembled WGS sequence"/>
</dbReference>
<evidence type="ECO:0000313" key="1">
    <source>
        <dbReference type="EMBL" id="SHK30178.1"/>
    </source>
</evidence>
<sequence>MKRTHVRRLFWGLAILLPIQYALVGLVQLQGGHEPWPLLVMPGFKATWQADSPLLSRRVTFVVHQADGTMQPLPADAVLASLPYSHHRAMLEAFFQPASLSGTPETERIRRPDAIRWLWNRMQALTGDTPVQVDIVWEQLRFTPHTGTLQVFPLDTLTIRQP</sequence>
<name>A0A1M6RCV6_9BACT</name>
<accession>A0A1M6RCV6</accession>